<dbReference type="Gene3D" id="2.60.40.150">
    <property type="entry name" value="C2 domain"/>
    <property type="match status" value="2"/>
</dbReference>
<feature type="domain" description="RPGRIP1 C-terminal" evidence="2">
    <location>
        <begin position="334"/>
        <end position="419"/>
    </location>
</feature>
<feature type="region of interest" description="Disordered" evidence="1">
    <location>
        <begin position="239"/>
        <end position="277"/>
    </location>
</feature>
<accession>A0A310SWI3</accession>
<dbReference type="InterPro" id="IPR041091">
    <property type="entry name" value="RPGRIP1_C"/>
</dbReference>
<dbReference type="AlphaFoldDB" id="A0A310SWI3"/>
<dbReference type="InterPro" id="IPR031139">
    <property type="entry name" value="RPGRIP1_fam"/>
</dbReference>
<evidence type="ECO:0000259" key="2">
    <source>
        <dbReference type="Pfam" id="PF18111"/>
    </source>
</evidence>
<dbReference type="EMBL" id="KQ759828">
    <property type="protein sequence ID" value="OAD62663.1"/>
    <property type="molecule type" value="Genomic_DNA"/>
</dbReference>
<gene>
    <name evidence="3" type="ORF">WN48_07015</name>
</gene>
<proteinExistence type="predicted"/>
<name>A0A310SWI3_9HYME</name>
<dbReference type="OrthoDB" id="2133912at2759"/>
<evidence type="ECO:0000256" key="1">
    <source>
        <dbReference type="SAM" id="MobiDB-lite"/>
    </source>
</evidence>
<keyword evidence="4" id="KW-1185">Reference proteome</keyword>
<dbReference type="InterPro" id="IPR035892">
    <property type="entry name" value="C2_domain_sf"/>
</dbReference>
<sequence length="420" mass="47133">ESFCSLDCPNDCIDAQSTLSDSFPLVIAEGQGLVELHIVCLQLSTSVGIAKLNILATSFLKTFVLCYQAKQILFREKNISDVSLFVSWNIWDQETAYTPTLKCPKLNFNSSFVYRIPDLFSFFNYILLDFVTFQVNVFHEDGDSYVVARGKLCIKDILDYPQNKLHYIAPVNSVIPCSAGMNFGQLSLWVRLSCDIEKVETFKKRRGMQAQLPKNNLSHLEVVPKVTISSRDELIVLKTEDSKDPNASAPVTDEASKKTQQSAYMDESSDTSEEVSVSAIPHKNSLTVMKASEEEHENMLSNSKLKDALLDRLKSTDTTDSTKKETESNLSRPKFYIDEEKHALQNNILRAMLEQSANPNIKFIVVCEPLPEETDVKECVEVGYATFNIRDYALGDSEKIVSLPVFGTSENEQIGLLKVA</sequence>
<evidence type="ECO:0000313" key="4">
    <source>
        <dbReference type="Proteomes" id="UP000250275"/>
    </source>
</evidence>
<dbReference type="Proteomes" id="UP000250275">
    <property type="component" value="Unassembled WGS sequence"/>
</dbReference>
<feature type="non-terminal residue" evidence="3">
    <location>
        <position position="1"/>
    </location>
</feature>
<organism evidence="3 4">
    <name type="scientific">Eufriesea mexicana</name>
    <dbReference type="NCBI Taxonomy" id="516756"/>
    <lineage>
        <taxon>Eukaryota</taxon>
        <taxon>Metazoa</taxon>
        <taxon>Ecdysozoa</taxon>
        <taxon>Arthropoda</taxon>
        <taxon>Hexapoda</taxon>
        <taxon>Insecta</taxon>
        <taxon>Pterygota</taxon>
        <taxon>Neoptera</taxon>
        <taxon>Endopterygota</taxon>
        <taxon>Hymenoptera</taxon>
        <taxon>Apocrita</taxon>
        <taxon>Aculeata</taxon>
        <taxon>Apoidea</taxon>
        <taxon>Anthophila</taxon>
        <taxon>Apidae</taxon>
        <taxon>Eufriesea</taxon>
    </lineage>
</organism>
<dbReference type="PANTHER" id="PTHR14240">
    <property type="entry name" value="RETINITIS PIGMENTOSA GTPASE REGULATOR-INTERACTING PROTEIN"/>
    <property type="match status" value="1"/>
</dbReference>
<dbReference type="Pfam" id="PF18111">
    <property type="entry name" value="RPGR1_C"/>
    <property type="match status" value="1"/>
</dbReference>
<evidence type="ECO:0000313" key="3">
    <source>
        <dbReference type="EMBL" id="OAD62663.1"/>
    </source>
</evidence>
<reference evidence="3 4" key="1">
    <citation type="submission" date="2015-07" db="EMBL/GenBank/DDBJ databases">
        <title>The genome of Eufriesea mexicana.</title>
        <authorList>
            <person name="Pan H."/>
            <person name="Kapheim K."/>
        </authorList>
    </citation>
    <scope>NUCLEOTIDE SEQUENCE [LARGE SCALE GENOMIC DNA]</scope>
    <source>
        <strain evidence="3">0111107269</strain>
        <tissue evidence="3">Whole body</tissue>
    </source>
</reference>
<dbReference type="SUPFAM" id="SSF49562">
    <property type="entry name" value="C2 domain (Calcium/lipid-binding domain, CaLB)"/>
    <property type="match status" value="1"/>
</dbReference>
<feature type="non-terminal residue" evidence="3">
    <location>
        <position position="420"/>
    </location>
</feature>
<protein>
    <recommendedName>
        <fullName evidence="2">RPGRIP1 C-terminal domain-containing protein</fullName>
    </recommendedName>
</protein>